<feature type="transmembrane region" description="Helical" evidence="1">
    <location>
        <begin position="113"/>
        <end position="138"/>
    </location>
</feature>
<gene>
    <name evidence="2" type="ORF">DPCES_0960</name>
</gene>
<keyword evidence="1" id="KW-0472">Membrane</keyword>
<dbReference type="EMBL" id="LK996017">
    <property type="protein sequence ID" value="CDX00847.1"/>
    <property type="molecule type" value="Genomic_DNA"/>
</dbReference>
<dbReference type="RefSeq" id="WP_208925373.1">
    <property type="nucleotide sequence ID" value="NZ_LK996017.1"/>
</dbReference>
<sequence length="192" mass="22203">MTIFYKWLLFISSYTPLYVLLAIDNYNFKCTPIAYFKGVLDDTSLLVFWIVIITLFVISILSVSYFVFISLNDTRVAEDVKPINESVLSYLITYVIPLINMNVNSVNSLLVNLLLFLVIGVVYVKSDLIYLNILLILLGFRVYNDPRGNVIITNYSRDELISSVNTMELLSYRNVVKGVYLVRRKKEKNKKQ</sequence>
<protein>
    <submittedName>
        <fullName evidence="2">Uncharacterized protein</fullName>
    </submittedName>
</protein>
<organism evidence="2">
    <name type="scientific">Desulfitobacterium hafniense</name>
    <name type="common">Desulfitobacterium frappieri</name>
    <dbReference type="NCBI Taxonomy" id="49338"/>
    <lineage>
        <taxon>Bacteria</taxon>
        <taxon>Bacillati</taxon>
        <taxon>Bacillota</taxon>
        <taxon>Clostridia</taxon>
        <taxon>Eubacteriales</taxon>
        <taxon>Desulfitobacteriaceae</taxon>
        <taxon>Desulfitobacterium</taxon>
    </lineage>
</organism>
<feature type="transmembrane region" description="Helical" evidence="1">
    <location>
        <begin position="7"/>
        <end position="26"/>
    </location>
</feature>
<evidence type="ECO:0000256" key="1">
    <source>
        <dbReference type="SAM" id="Phobius"/>
    </source>
</evidence>
<accession>A0A098AXL1</accession>
<keyword evidence="1" id="KW-0812">Transmembrane</keyword>
<reference evidence="2" key="1">
    <citation type="submission" date="2014-07" db="EMBL/GenBank/DDBJ databases">
        <authorList>
            <person name="Hornung V.Bastian."/>
        </authorList>
    </citation>
    <scope>NUCLEOTIDE SEQUENCE</scope>
    <source>
        <strain evidence="2">PCE-S</strain>
    </source>
</reference>
<name>A0A098AXL1_DESHA</name>
<feature type="transmembrane region" description="Helical" evidence="1">
    <location>
        <begin position="46"/>
        <end position="71"/>
    </location>
</feature>
<keyword evidence="1" id="KW-1133">Transmembrane helix</keyword>
<proteinExistence type="predicted"/>
<dbReference type="PATRIC" id="fig|49338.4.peg.1035"/>
<evidence type="ECO:0000313" key="2">
    <source>
        <dbReference type="EMBL" id="CDX00847.1"/>
    </source>
</evidence>
<dbReference type="AlphaFoldDB" id="A0A098AXL1"/>